<proteinExistence type="predicted"/>
<name>A0A8K0RMM1_9HYPO</name>
<feature type="compositionally biased region" description="Basic and acidic residues" evidence="1">
    <location>
        <begin position="132"/>
        <end position="160"/>
    </location>
</feature>
<accession>A0A8K0RMM1</accession>
<feature type="region of interest" description="Disordered" evidence="1">
    <location>
        <begin position="132"/>
        <end position="172"/>
    </location>
</feature>
<protein>
    <submittedName>
        <fullName evidence="2">Uncharacterized protein</fullName>
    </submittedName>
</protein>
<sequence>MATTSFRTALVAWSVSTPVAKYGYCRIAVPELMFRPNKRPGTCHATPGATEMAETSDAGNDGLGCRNIMLVSVTPANAPLCIREKKTFNLRSAIFVEFGSQLAFSQMVYTESYGMDLGLIRAEEGTKIEVSEKLPGLDRGSVKEQEGLGREPLKGEESSDSRSGQIQSRLRSVGGITDRVNLIFGGRRFDPPSHPVLSVLNDA</sequence>
<comment type="caution">
    <text evidence="2">The sequence shown here is derived from an EMBL/GenBank/DDBJ whole genome shotgun (WGS) entry which is preliminary data.</text>
</comment>
<keyword evidence="3" id="KW-1185">Reference proteome</keyword>
<reference evidence="2" key="1">
    <citation type="journal article" date="2021" name="Nat. Commun.">
        <title>Genetic determinants of endophytism in the Arabidopsis root mycobiome.</title>
        <authorList>
            <person name="Mesny F."/>
            <person name="Miyauchi S."/>
            <person name="Thiergart T."/>
            <person name="Pickel B."/>
            <person name="Atanasova L."/>
            <person name="Karlsson M."/>
            <person name="Huettel B."/>
            <person name="Barry K.W."/>
            <person name="Haridas S."/>
            <person name="Chen C."/>
            <person name="Bauer D."/>
            <person name="Andreopoulos W."/>
            <person name="Pangilinan J."/>
            <person name="LaButti K."/>
            <person name="Riley R."/>
            <person name="Lipzen A."/>
            <person name="Clum A."/>
            <person name="Drula E."/>
            <person name="Henrissat B."/>
            <person name="Kohler A."/>
            <person name="Grigoriev I.V."/>
            <person name="Martin F.M."/>
            <person name="Hacquard S."/>
        </authorList>
    </citation>
    <scope>NUCLEOTIDE SEQUENCE</scope>
    <source>
        <strain evidence="2">MPI-SDFR-AT-0068</strain>
    </source>
</reference>
<gene>
    <name evidence="2" type="ORF">BKA59DRAFT_460350</name>
</gene>
<feature type="compositionally biased region" description="Polar residues" evidence="1">
    <location>
        <begin position="161"/>
        <end position="170"/>
    </location>
</feature>
<evidence type="ECO:0000313" key="3">
    <source>
        <dbReference type="Proteomes" id="UP000813427"/>
    </source>
</evidence>
<dbReference type="EMBL" id="JAGPXF010000008">
    <property type="protein sequence ID" value="KAH7232884.1"/>
    <property type="molecule type" value="Genomic_DNA"/>
</dbReference>
<dbReference type="AlphaFoldDB" id="A0A8K0RMM1"/>
<evidence type="ECO:0000313" key="2">
    <source>
        <dbReference type="EMBL" id="KAH7232884.1"/>
    </source>
</evidence>
<dbReference type="Proteomes" id="UP000813427">
    <property type="component" value="Unassembled WGS sequence"/>
</dbReference>
<organism evidence="2 3">
    <name type="scientific">Fusarium tricinctum</name>
    <dbReference type="NCBI Taxonomy" id="61284"/>
    <lineage>
        <taxon>Eukaryota</taxon>
        <taxon>Fungi</taxon>
        <taxon>Dikarya</taxon>
        <taxon>Ascomycota</taxon>
        <taxon>Pezizomycotina</taxon>
        <taxon>Sordariomycetes</taxon>
        <taxon>Hypocreomycetidae</taxon>
        <taxon>Hypocreales</taxon>
        <taxon>Nectriaceae</taxon>
        <taxon>Fusarium</taxon>
        <taxon>Fusarium tricinctum species complex</taxon>
    </lineage>
</organism>
<evidence type="ECO:0000256" key="1">
    <source>
        <dbReference type="SAM" id="MobiDB-lite"/>
    </source>
</evidence>